<organism evidence="3 4">
    <name type="scientific">Hymenoscyphus albidus</name>
    <dbReference type="NCBI Taxonomy" id="595503"/>
    <lineage>
        <taxon>Eukaryota</taxon>
        <taxon>Fungi</taxon>
        <taxon>Dikarya</taxon>
        <taxon>Ascomycota</taxon>
        <taxon>Pezizomycotina</taxon>
        <taxon>Leotiomycetes</taxon>
        <taxon>Helotiales</taxon>
        <taxon>Helotiaceae</taxon>
        <taxon>Hymenoscyphus</taxon>
    </lineage>
</organism>
<accession>A0A9N9LSK6</accession>
<evidence type="ECO:0000256" key="2">
    <source>
        <dbReference type="SAM" id="SignalP"/>
    </source>
</evidence>
<dbReference type="Proteomes" id="UP000701801">
    <property type="component" value="Unassembled WGS sequence"/>
</dbReference>
<protein>
    <submittedName>
        <fullName evidence="3">Uncharacterized protein</fullName>
    </submittedName>
</protein>
<gene>
    <name evidence="3" type="ORF">HYALB_00002522</name>
</gene>
<feature type="signal peptide" evidence="2">
    <location>
        <begin position="1"/>
        <end position="22"/>
    </location>
</feature>
<evidence type="ECO:0000256" key="1">
    <source>
        <dbReference type="SAM" id="MobiDB-lite"/>
    </source>
</evidence>
<feature type="compositionally biased region" description="Low complexity" evidence="1">
    <location>
        <begin position="264"/>
        <end position="276"/>
    </location>
</feature>
<proteinExistence type="predicted"/>
<keyword evidence="2" id="KW-0732">Signal</keyword>
<sequence length="447" mass="42815">MKNITKLSSLVVATVASVSVRAEGGGANVVKANGIQVIRVGGGGNIGNAERITAAPAAATPQAGQPQADEQRFTVGLGQNNKNAIVVVIPGANQKHAIPEPHKAKLANKPSADNRPIRNQPNEGGNITSPAGGGAAPGNSTNGGGAAGGAVPPPPANGAQPARPLTTDALVSQGPAAANPAPAPAAATAAGTPPVGAPGQVVPGVGTLTPGGACDCSCFCGVGSFPNGPNVNGVPAMGAMPNPAAQGPSTLTTAAIIQQGTPGAGAPPAAAPAGAGAPAGGSLSKPLTTDALVKQPGADAPAKETPRPEQQAGPANANAPNAAAPAAPTKPLTTDALVKQDPAPTPAPAKETPKPEQQAGPANANAPNAATPAAPTKPLTTDALVKQDPAPTPAPAAVQPVQAQPQVAGPNPLVPPGEPAPIDIRTFSLASTLQLGSLATPAPAAPR</sequence>
<feature type="compositionally biased region" description="Low complexity" evidence="1">
    <location>
        <begin position="174"/>
        <end position="192"/>
    </location>
</feature>
<evidence type="ECO:0000313" key="3">
    <source>
        <dbReference type="EMBL" id="CAG8980525.1"/>
    </source>
</evidence>
<feature type="region of interest" description="Disordered" evidence="1">
    <location>
        <begin position="173"/>
        <end position="192"/>
    </location>
</feature>
<name>A0A9N9LSK6_9HELO</name>
<feature type="chain" id="PRO_5040388303" evidence="2">
    <location>
        <begin position="23"/>
        <end position="447"/>
    </location>
</feature>
<feature type="compositionally biased region" description="Low complexity" evidence="1">
    <location>
        <begin position="395"/>
        <end position="408"/>
    </location>
</feature>
<feature type="compositionally biased region" description="Low complexity" evidence="1">
    <location>
        <begin position="355"/>
        <end position="383"/>
    </location>
</feature>
<keyword evidence="4" id="KW-1185">Reference proteome</keyword>
<evidence type="ECO:0000313" key="4">
    <source>
        <dbReference type="Proteomes" id="UP000701801"/>
    </source>
</evidence>
<dbReference type="AlphaFoldDB" id="A0A9N9LSK6"/>
<feature type="compositionally biased region" description="Gly residues" evidence="1">
    <location>
        <begin position="131"/>
        <end position="148"/>
    </location>
</feature>
<feature type="region of interest" description="Disordered" evidence="1">
    <location>
        <begin position="96"/>
        <end position="163"/>
    </location>
</feature>
<feature type="region of interest" description="Disordered" evidence="1">
    <location>
        <begin position="259"/>
        <end position="421"/>
    </location>
</feature>
<reference evidence="3" key="1">
    <citation type="submission" date="2021-07" db="EMBL/GenBank/DDBJ databases">
        <authorList>
            <person name="Durling M."/>
        </authorList>
    </citation>
    <scope>NUCLEOTIDE SEQUENCE</scope>
</reference>
<feature type="compositionally biased region" description="Low complexity" evidence="1">
    <location>
        <begin position="314"/>
        <end position="327"/>
    </location>
</feature>
<comment type="caution">
    <text evidence="3">The sequence shown here is derived from an EMBL/GenBank/DDBJ whole genome shotgun (WGS) entry which is preliminary data.</text>
</comment>
<feature type="compositionally biased region" description="Polar residues" evidence="1">
    <location>
        <begin position="117"/>
        <end position="129"/>
    </location>
</feature>
<dbReference type="EMBL" id="CAJVRM010000396">
    <property type="protein sequence ID" value="CAG8980525.1"/>
    <property type="molecule type" value="Genomic_DNA"/>
</dbReference>